<dbReference type="EMBL" id="CP018180">
    <property type="protein sequence ID" value="AUJ33172.1"/>
    <property type="molecule type" value="Genomic_DNA"/>
</dbReference>
<accession>A0A3S6QYG2</accession>
<protein>
    <recommendedName>
        <fullName evidence="1">HTH marR-type domain-containing protein</fullName>
    </recommendedName>
</protein>
<dbReference type="Gene3D" id="1.10.10.10">
    <property type="entry name" value="Winged helix-like DNA-binding domain superfamily/Winged helix DNA-binding domain"/>
    <property type="match status" value="1"/>
</dbReference>
<name>A0A3S6QYG2_9LACO</name>
<evidence type="ECO:0000313" key="3">
    <source>
        <dbReference type="Proteomes" id="UP000324497"/>
    </source>
</evidence>
<dbReference type="PROSITE" id="PS50995">
    <property type="entry name" value="HTH_MARR_2"/>
    <property type="match status" value="1"/>
</dbReference>
<dbReference type="GO" id="GO:0006950">
    <property type="term" value="P:response to stress"/>
    <property type="evidence" value="ECO:0007669"/>
    <property type="project" value="TreeGrafter"/>
</dbReference>
<dbReference type="SMART" id="SM00347">
    <property type="entry name" value="HTH_MARR"/>
    <property type="match status" value="1"/>
</dbReference>
<keyword evidence="3" id="KW-1185">Reference proteome</keyword>
<dbReference type="InterPro" id="IPR000835">
    <property type="entry name" value="HTH_MarR-typ"/>
</dbReference>
<dbReference type="GO" id="GO:0003700">
    <property type="term" value="F:DNA-binding transcription factor activity"/>
    <property type="evidence" value="ECO:0007669"/>
    <property type="project" value="InterPro"/>
</dbReference>
<dbReference type="PANTHER" id="PTHR33164:SF43">
    <property type="entry name" value="HTH-TYPE TRANSCRIPTIONAL REPRESSOR YETL"/>
    <property type="match status" value="1"/>
</dbReference>
<dbReference type="Pfam" id="PF01047">
    <property type="entry name" value="MarR"/>
    <property type="match status" value="1"/>
</dbReference>
<sequence length="156" mass="18263">MKKSADFYDELCLSVYTTNRYFHQLYAWILQADGLTYLQYMVLLNVERQPNCSLADICQTLGLDNNTLTPVTQKLLQKEWLIKERSTADRRRWILKLTPMAVERFGKLRGQVEKLQTRLIGNSTSEFEHILRQSHALNQRLEEVLQQGELDGKSEN</sequence>
<feature type="domain" description="HTH marR-type" evidence="1">
    <location>
        <begin position="1"/>
        <end position="146"/>
    </location>
</feature>
<dbReference type="PANTHER" id="PTHR33164">
    <property type="entry name" value="TRANSCRIPTIONAL REGULATOR, MARR FAMILY"/>
    <property type="match status" value="1"/>
</dbReference>
<dbReference type="InterPro" id="IPR039422">
    <property type="entry name" value="MarR/SlyA-like"/>
</dbReference>
<dbReference type="InterPro" id="IPR036390">
    <property type="entry name" value="WH_DNA-bd_sf"/>
</dbReference>
<dbReference type="InterPro" id="IPR036388">
    <property type="entry name" value="WH-like_DNA-bd_sf"/>
</dbReference>
<evidence type="ECO:0000313" key="2">
    <source>
        <dbReference type="EMBL" id="AUJ33172.1"/>
    </source>
</evidence>
<evidence type="ECO:0000259" key="1">
    <source>
        <dbReference type="PROSITE" id="PS50995"/>
    </source>
</evidence>
<dbReference type="SUPFAM" id="SSF46785">
    <property type="entry name" value="Winged helix' DNA-binding domain"/>
    <property type="match status" value="1"/>
</dbReference>
<gene>
    <name evidence="2" type="ORF">BSQ50_03500</name>
</gene>
<organism evidence="2 3">
    <name type="scientific">Liquorilactobacillus nagelii</name>
    <dbReference type="NCBI Taxonomy" id="82688"/>
    <lineage>
        <taxon>Bacteria</taxon>
        <taxon>Bacillati</taxon>
        <taxon>Bacillota</taxon>
        <taxon>Bacilli</taxon>
        <taxon>Lactobacillales</taxon>
        <taxon>Lactobacillaceae</taxon>
        <taxon>Liquorilactobacillus</taxon>
    </lineage>
</organism>
<reference evidence="2 3" key="1">
    <citation type="submission" date="2016-11" db="EMBL/GenBank/DDBJ databases">
        <title>Interaction between Lactobacillus species and yeast in water kefir.</title>
        <authorList>
            <person name="Behr J."/>
            <person name="Xu D."/>
            <person name="Vogel R.F."/>
        </authorList>
    </citation>
    <scope>NUCLEOTIDE SEQUENCE [LARGE SCALE GENOMIC DNA]</scope>
    <source>
        <strain evidence="2 3">TMW 1.1827</strain>
    </source>
</reference>
<dbReference type="KEGG" id="lng:BSQ50_03500"/>
<proteinExistence type="predicted"/>
<dbReference type="Proteomes" id="UP000324497">
    <property type="component" value="Chromosome"/>
</dbReference>
<dbReference type="AlphaFoldDB" id="A0A3S6QYG2"/>